<dbReference type="EMBL" id="VVYJ01000012">
    <property type="protein sequence ID" value="KAA5473176.1"/>
    <property type="molecule type" value="Genomic_DNA"/>
</dbReference>
<dbReference type="GO" id="GO:0009418">
    <property type="term" value="C:pilus shaft"/>
    <property type="evidence" value="ECO:0007669"/>
    <property type="project" value="InterPro"/>
</dbReference>
<dbReference type="PROSITE" id="PS51257">
    <property type="entry name" value="PROKAR_LIPOPROTEIN"/>
    <property type="match status" value="1"/>
</dbReference>
<accession>A0A6H9Q3L0</accession>
<protein>
    <recommendedName>
        <fullName evidence="1">Minor fimbrium subunit Mfa1 C-terminal domain-containing protein</fullName>
    </recommendedName>
</protein>
<sequence>MKKISILPLIAVLAITSCSQDDVIDNTKKGNGDPSYISVNIVAPNGPETRGIDGGFEDGSPIENKAEKGTFLFFDASGNPTQAPQTVDLTWSGQTSQTPAVEKISEAVLVIAGNTAPSKVLTVLNAPASADFANKTIQQVRSLIDDHSSSTEGTFIITNSTYLDGTQEICAADIAGKTHQDKQDALDNPVDIYVERVVAKVKTSALPNDFTQGAEITIDGVKYTLTQEISGIEVANVAEKSYLFKSIEGYENWAAFTNWNDAANHRSYWAASPADLTYGNKSWNDAAGAVNAEKTFYVQENTTAQKTAVLVTATLQKDGTPFTFLKWAGSFYAKDNFLTQYAQMLKNANYRVKEGSTIRTFEPTDLDWLTPDEHKDLVDDGTFKGYEMTAKVKNNTLTVVIGTDENAVPSTVDAVNVFLKEKEQRCWLWEEGKCYYFADIEHFGTDDFSKGIVRNHIYDLTLNSLKGIGTPVFNPDETIIPEKPTDDLWYLAARINILKWKIVKQTVDFE</sequence>
<comment type="caution">
    <text evidence="2">The sequence shown here is derived from an EMBL/GenBank/DDBJ whole genome shotgun (WGS) entry which is preliminary data.</text>
</comment>
<evidence type="ECO:0000313" key="2">
    <source>
        <dbReference type="EMBL" id="KAA5473176.1"/>
    </source>
</evidence>
<dbReference type="CDD" id="cd13120">
    <property type="entry name" value="BF2867_like_N"/>
    <property type="match status" value="1"/>
</dbReference>
<feature type="domain" description="Minor fimbrium subunit Mfa1 C-terminal" evidence="1">
    <location>
        <begin position="429"/>
        <end position="505"/>
    </location>
</feature>
<organism evidence="2 3">
    <name type="scientific">Bacteroides caccae</name>
    <dbReference type="NCBI Taxonomy" id="47678"/>
    <lineage>
        <taxon>Bacteria</taxon>
        <taxon>Pseudomonadati</taxon>
        <taxon>Bacteroidota</taxon>
        <taxon>Bacteroidia</taxon>
        <taxon>Bacteroidales</taxon>
        <taxon>Bacteroidaceae</taxon>
        <taxon>Bacteroides</taxon>
    </lineage>
</organism>
<dbReference type="Proteomes" id="UP000427825">
    <property type="component" value="Unassembled WGS sequence"/>
</dbReference>
<evidence type="ECO:0000313" key="3">
    <source>
        <dbReference type="Proteomes" id="UP000427825"/>
    </source>
</evidence>
<name>A0A6H9Q3L0_9BACE</name>
<dbReference type="Gene3D" id="2.60.40.3690">
    <property type="match status" value="1"/>
</dbReference>
<dbReference type="InterPro" id="IPR029140">
    <property type="entry name" value="Mfa1_C"/>
</dbReference>
<gene>
    <name evidence="2" type="ORF">F2Y39_18370</name>
</gene>
<proteinExistence type="predicted"/>
<dbReference type="InterPro" id="IPR047786">
    <property type="entry name" value="Mfa1_fim"/>
</dbReference>
<dbReference type="Gene3D" id="2.60.40.2580">
    <property type="match status" value="1"/>
</dbReference>
<dbReference type="AlphaFoldDB" id="A0A6H9Q3L0"/>
<dbReference type="NCBIfam" id="NF038041">
    <property type="entry name" value="fim_Mfa1_fam"/>
    <property type="match status" value="1"/>
</dbReference>
<dbReference type="Pfam" id="PF15495">
    <property type="entry name" value="Fimbrillin_C"/>
    <property type="match status" value="1"/>
</dbReference>
<evidence type="ECO:0000259" key="1">
    <source>
        <dbReference type="Pfam" id="PF15495"/>
    </source>
</evidence>
<dbReference type="RefSeq" id="WP_130057219.1">
    <property type="nucleotide sequence ID" value="NZ_RCXH01000013.1"/>
</dbReference>
<reference evidence="2 3" key="1">
    <citation type="journal article" date="2019" name="Nat. Med.">
        <title>A library of human gut bacterial isolates paired with longitudinal multiomics data enables mechanistic microbiome research.</title>
        <authorList>
            <person name="Poyet M."/>
            <person name="Groussin M."/>
            <person name="Gibbons S.M."/>
            <person name="Avila-Pacheco J."/>
            <person name="Jiang X."/>
            <person name="Kearney S.M."/>
            <person name="Perrotta A.R."/>
            <person name="Berdy B."/>
            <person name="Zhao S."/>
            <person name="Lieberman T.D."/>
            <person name="Swanson P.K."/>
            <person name="Smith M."/>
            <person name="Roesemann S."/>
            <person name="Alexander J.E."/>
            <person name="Rich S.A."/>
            <person name="Livny J."/>
            <person name="Vlamakis H."/>
            <person name="Clish C."/>
            <person name="Bullock K."/>
            <person name="Deik A."/>
            <person name="Scott J."/>
            <person name="Pierce K.A."/>
            <person name="Xavier R.J."/>
            <person name="Alm E.J."/>
        </authorList>
    </citation>
    <scope>NUCLEOTIDE SEQUENCE [LARGE SCALE GENOMIC DNA]</scope>
    <source>
        <strain evidence="2 3">BIOML-A25</strain>
    </source>
</reference>